<keyword evidence="2 5" id="KW-0378">Hydrolase</keyword>
<keyword evidence="1 5" id="KW-0547">Nucleotide-binding</keyword>
<dbReference type="PANTHER" id="PTHR11070">
    <property type="entry name" value="UVRD / RECB / PCRA DNA HELICASE FAMILY MEMBER"/>
    <property type="match status" value="1"/>
</dbReference>
<dbReference type="Gene3D" id="3.40.50.300">
    <property type="entry name" value="P-loop containing nucleotide triphosphate hydrolases"/>
    <property type="match status" value="3"/>
</dbReference>
<dbReference type="EMBL" id="CP009245">
    <property type="protein sequence ID" value="APT84664.1"/>
    <property type="molecule type" value="Genomic_DNA"/>
</dbReference>
<evidence type="ECO:0000256" key="4">
    <source>
        <dbReference type="ARBA" id="ARBA00022840"/>
    </source>
</evidence>
<dbReference type="PANTHER" id="PTHR11070:SF45">
    <property type="entry name" value="DNA 3'-5' HELICASE"/>
    <property type="match status" value="1"/>
</dbReference>
<dbReference type="GO" id="GO:0000725">
    <property type="term" value="P:recombinational repair"/>
    <property type="evidence" value="ECO:0007669"/>
    <property type="project" value="TreeGrafter"/>
</dbReference>
<accession>A0A1L7CFR6</accession>
<reference evidence="7 8" key="1">
    <citation type="submission" date="2014-08" db="EMBL/GenBank/DDBJ databases">
        <title>Complete genome sequence of Corynebacterium aquilae S-613T(T) (=DSM 44791(T)), isolated from the choana of a healthy golden eagle.</title>
        <authorList>
            <person name="Ruckert C."/>
            <person name="Albersmeier A."/>
            <person name="Winkler A."/>
            <person name="Kalinowski J."/>
        </authorList>
    </citation>
    <scope>NUCLEOTIDE SEQUENCE [LARGE SCALE GENOMIC DNA]</scope>
    <source>
        <strain evidence="7 8">S-613</strain>
    </source>
</reference>
<evidence type="ECO:0000256" key="2">
    <source>
        <dbReference type="ARBA" id="ARBA00022801"/>
    </source>
</evidence>
<sequence length="768" mass="84994">MRAQSIAEEQAYVDELFGRLDNEIRTARQRLADVQAAVDTATPDAEALITRETEYHGLNEKLDRLTIAQLGLVFGQITVDATDQQRGLGLPVAGFDGLERRYIGRMGIDDRADNYRTLLLDWRAPAARPFYLATTAQPEGVHMRRHIRTTGRKVTGVDDEILQGTFDRDGDDTTHANVVSERALYRALVKARTAHMPTIVETIQQEQDAIIRDATRKVMVVEGGPGTGKTAVALHRVAYLLYTWREQLEKTGVLIIGPNEHFLEYISRVLPELGETGVVLTTIGSMYPGIRPTHPDTMSAAEIKGSLEMVYILKQLVNAQQTLAHRTVLVDRTELTITESMVKKARTRARRSRLPHNKARGVFANELLDQLARHYGKILFEDPLGPTTVAEAEVAQLHDDLAEVPAVSEFIDECWPLLNPTDLLSSFLGDAEMIDAIAHEYDEDTRAALVRPRGDDWSTSDAALLDELAELIGVPDEQDSEDRGRWHAELDDAQEALDILSSSASQDLDDGFDAEILQASDVIDAETLAQRQQVRDHRTTAQRAAADQRWAYGHVIVDEAQELTPMEWRMVMRRCPSRWMTLVGDTAQTGAPAGVDSWQEALEPFISSRFVHHELTVNYRTPAEIMEVASPLLSIVAPEQTPARPIREGGPSTVSTISFKEIGSRVAELRAADEQRRIAVIHPTTQALSADDKAALATLDRDFAGEQQTGAVTVSEVSALKGLEFDHVILVDPAGIVEGSPQGWQDLYVALTRATQTLTLVGEMPEVL</sequence>
<feature type="domain" description="UvrD-like helicase ATP-binding" evidence="6">
    <location>
        <begin position="202"/>
        <end position="622"/>
    </location>
</feature>
<dbReference type="PROSITE" id="PS51198">
    <property type="entry name" value="UVRD_HELICASE_ATP_BIND"/>
    <property type="match status" value="1"/>
</dbReference>
<dbReference type="GO" id="GO:0003677">
    <property type="term" value="F:DNA binding"/>
    <property type="evidence" value="ECO:0007669"/>
    <property type="project" value="InterPro"/>
</dbReference>
<feature type="binding site" evidence="5">
    <location>
        <begin position="223"/>
        <end position="230"/>
    </location>
    <ligand>
        <name>ATP</name>
        <dbReference type="ChEBI" id="CHEBI:30616"/>
    </ligand>
</feature>
<name>A0A1L7CFR6_9CORY</name>
<protein>
    <submittedName>
        <fullName evidence="7">Helicase</fullName>
    </submittedName>
</protein>
<dbReference type="InterPro" id="IPR014016">
    <property type="entry name" value="UvrD-like_ATP-bd"/>
</dbReference>
<dbReference type="GO" id="GO:0016787">
    <property type="term" value="F:hydrolase activity"/>
    <property type="evidence" value="ECO:0007669"/>
    <property type="project" value="UniProtKB-UniRule"/>
</dbReference>
<evidence type="ECO:0000313" key="7">
    <source>
        <dbReference type="EMBL" id="APT84664.1"/>
    </source>
</evidence>
<proteinExistence type="predicted"/>
<evidence type="ECO:0000313" key="8">
    <source>
        <dbReference type="Proteomes" id="UP000185478"/>
    </source>
</evidence>
<organism evidence="7 8">
    <name type="scientific">Corynebacterium aquilae DSM 44791</name>
    <dbReference type="NCBI Taxonomy" id="1431546"/>
    <lineage>
        <taxon>Bacteria</taxon>
        <taxon>Bacillati</taxon>
        <taxon>Actinomycetota</taxon>
        <taxon>Actinomycetes</taxon>
        <taxon>Mycobacteriales</taxon>
        <taxon>Corynebacteriaceae</taxon>
        <taxon>Corynebacterium</taxon>
    </lineage>
</organism>
<dbReference type="KEGG" id="caqu:CAQU_05815"/>
<dbReference type="Pfam" id="PF13538">
    <property type="entry name" value="UvrD_C_2"/>
    <property type="match status" value="1"/>
</dbReference>
<keyword evidence="4 5" id="KW-0067">ATP-binding</keyword>
<keyword evidence="8" id="KW-1185">Reference proteome</keyword>
<evidence type="ECO:0000256" key="1">
    <source>
        <dbReference type="ARBA" id="ARBA00022741"/>
    </source>
</evidence>
<dbReference type="InterPro" id="IPR000212">
    <property type="entry name" value="DNA_helicase_UvrD/REP"/>
</dbReference>
<dbReference type="STRING" id="1431546.CAQU_05815"/>
<dbReference type="InterPro" id="IPR027785">
    <property type="entry name" value="UvrD-like_helicase_C"/>
</dbReference>
<dbReference type="Pfam" id="PF00580">
    <property type="entry name" value="UvrD-helicase"/>
    <property type="match status" value="1"/>
</dbReference>
<dbReference type="SUPFAM" id="SSF52540">
    <property type="entry name" value="P-loop containing nucleoside triphosphate hydrolases"/>
    <property type="match status" value="1"/>
</dbReference>
<dbReference type="AlphaFoldDB" id="A0A1L7CFR6"/>
<evidence type="ECO:0000256" key="5">
    <source>
        <dbReference type="PROSITE-ProRule" id="PRU00560"/>
    </source>
</evidence>
<evidence type="ECO:0000256" key="3">
    <source>
        <dbReference type="ARBA" id="ARBA00022806"/>
    </source>
</evidence>
<evidence type="ECO:0000259" key="6">
    <source>
        <dbReference type="PROSITE" id="PS51198"/>
    </source>
</evidence>
<dbReference type="GO" id="GO:0005829">
    <property type="term" value="C:cytosol"/>
    <property type="evidence" value="ECO:0007669"/>
    <property type="project" value="TreeGrafter"/>
</dbReference>
<dbReference type="Proteomes" id="UP000185478">
    <property type="component" value="Chromosome"/>
</dbReference>
<keyword evidence="3 5" id="KW-0347">Helicase</keyword>
<dbReference type="InterPro" id="IPR027417">
    <property type="entry name" value="P-loop_NTPase"/>
</dbReference>
<gene>
    <name evidence="7" type="ORF">CAQU_05815</name>
</gene>
<dbReference type="GO" id="GO:0005524">
    <property type="term" value="F:ATP binding"/>
    <property type="evidence" value="ECO:0007669"/>
    <property type="project" value="UniProtKB-UniRule"/>
</dbReference>
<dbReference type="GO" id="GO:0043138">
    <property type="term" value="F:3'-5' DNA helicase activity"/>
    <property type="evidence" value="ECO:0007669"/>
    <property type="project" value="TreeGrafter"/>
</dbReference>